<dbReference type="InterPro" id="IPR015803">
    <property type="entry name" value="Cys-tRNA-ligase"/>
</dbReference>
<dbReference type="Gene3D" id="1.20.120.1910">
    <property type="entry name" value="Cysteine-tRNA ligase, C-terminal anti-codon recognition domain"/>
    <property type="match status" value="1"/>
</dbReference>
<dbReference type="InterPro" id="IPR056411">
    <property type="entry name" value="CysS_C"/>
</dbReference>
<evidence type="ECO:0000256" key="10">
    <source>
        <dbReference type="ARBA" id="ARBA00022917"/>
    </source>
</evidence>
<evidence type="ECO:0000256" key="1">
    <source>
        <dbReference type="ARBA" id="ARBA00004496"/>
    </source>
</evidence>
<evidence type="ECO:0000256" key="4">
    <source>
        <dbReference type="ARBA" id="ARBA00022490"/>
    </source>
</evidence>
<protein>
    <recommendedName>
        <fullName evidence="12">Cysteine--tRNA ligase</fullName>
        <ecNumber evidence="12">6.1.1.16</ecNumber>
    </recommendedName>
    <alternativeName>
        <fullName evidence="12">Cysteinyl-tRNA synthetase</fullName>
        <shortName evidence="12">CysRS</shortName>
    </alternativeName>
</protein>
<keyword evidence="8 12" id="KW-0862">Zinc</keyword>
<dbReference type="Pfam" id="PF09190">
    <property type="entry name" value="DALR_2"/>
    <property type="match status" value="1"/>
</dbReference>
<evidence type="ECO:0000313" key="14">
    <source>
        <dbReference type="EMBL" id="PTQ75071.1"/>
    </source>
</evidence>
<evidence type="ECO:0000256" key="8">
    <source>
        <dbReference type="ARBA" id="ARBA00022833"/>
    </source>
</evidence>
<organism evidence="14 15">
    <name type="scientific">Nitrosomonas oligotropha</name>
    <dbReference type="NCBI Taxonomy" id="42354"/>
    <lineage>
        <taxon>Bacteria</taxon>
        <taxon>Pseudomonadati</taxon>
        <taxon>Pseudomonadota</taxon>
        <taxon>Betaproteobacteria</taxon>
        <taxon>Nitrosomonadales</taxon>
        <taxon>Nitrosomonadaceae</taxon>
        <taxon>Nitrosomonas</taxon>
    </lineage>
</organism>
<dbReference type="CDD" id="cd07963">
    <property type="entry name" value="Anticodon_Ia_Cys"/>
    <property type="match status" value="1"/>
</dbReference>
<accession>A0A2T5HU27</accession>
<evidence type="ECO:0000256" key="7">
    <source>
        <dbReference type="ARBA" id="ARBA00022741"/>
    </source>
</evidence>
<dbReference type="InterPro" id="IPR015273">
    <property type="entry name" value="Cys-tRNA-synt_Ia_DALR"/>
</dbReference>
<feature type="binding site" evidence="12">
    <location>
        <position position="209"/>
    </location>
    <ligand>
        <name>Zn(2+)</name>
        <dbReference type="ChEBI" id="CHEBI:29105"/>
    </ligand>
</feature>
<dbReference type="CDD" id="cd00672">
    <property type="entry name" value="CysRS_core"/>
    <property type="match status" value="1"/>
</dbReference>
<keyword evidence="6 12" id="KW-0479">Metal-binding</keyword>
<keyword evidence="10 12" id="KW-0648">Protein biosynthesis</keyword>
<evidence type="ECO:0000256" key="6">
    <source>
        <dbReference type="ARBA" id="ARBA00022723"/>
    </source>
</evidence>
<dbReference type="InterPro" id="IPR014729">
    <property type="entry name" value="Rossmann-like_a/b/a_fold"/>
</dbReference>
<dbReference type="HAMAP" id="MF_00041">
    <property type="entry name" value="Cys_tRNA_synth"/>
    <property type="match status" value="1"/>
</dbReference>
<dbReference type="SUPFAM" id="SSF52374">
    <property type="entry name" value="Nucleotidylyl transferase"/>
    <property type="match status" value="1"/>
</dbReference>
<dbReference type="InterPro" id="IPR009080">
    <property type="entry name" value="tRNAsynth_Ia_anticodon-bd"/>
</dbReference>
<evidence type="ECO:0000256" key="12">
    <source>
        <dbReference type="HAMAP-Rule" id="MF_00041"/>
    </source>
</evidence>
<dbReference type="Pfam" id="PF23493">
    <property type="entry name" value="CysS_C"/>
    <property type="match status" value="1"/>
</dbReference>
<dbReference type="PRINTS" id="PR00983">
    <property type="entry name" value="TRNASYNTHCYS"/>
</dbReference>
<dbReference type="SMART" id="SM00840">
    <property type="entry name" value="DALR_2"/>
    <property type="match status" value="1"/>
</dbReference>
<gene>
    <name evidence="12" type="primary">cysS</name>
    <name evidence="14" type="ORF">C8R26_12527</name>
</gene>
<reference evidence="14 15" key="1">
    <citation type="submission" date="2018-04" db="EMBL/GenBank/DDBJ databases">
        <title>Active sludge and wastewater microbial communities from Klosterneuburg, Austria.</title>
        <authorList>
            <person name="Wagner M."/>
        </authorList>
    </citation>
    <scope>NUCLEOTIDE SEQUENCE [LARGE SCALE GENOMIC DNA]</scope>
    <source>
        <strain evidence="14 15">Nm49</strain>
    </source>
</reference>
<dbReference type="AlphaFoldDB" id="A0A2T5HU27"/>
<dbReference type="EMBL" id="QAOI01000025">
    <property type="protein sequence ID" value="PTQ75071.1"/>
    <property type="molecule type" value="Genomic_DNA"/>
</dbReference>
<name>A0A2T5HU27_9PROT</name>
<dbReference type="RefSeq" id="WP_107804065.1">
    <property type="nucleotide sequence ID" value="NZ_QAOI01000025.1"/>
</dbReference>
<dbReference type="Proteomes" id="UP000244128">
    <property type="component" value="Unassembled WGS sequence"/>
</dbReference>
<comment type="subunit">
    <text evidence="3 12">Monomer.</text>
</comment>
<evidence type="ECO:0000256" key="11">
    <source>
        <dbReference type="ARBA" id="ARBA00023146"/>
    </source>
</evidence>
<feature type="binding site" evidence="12">
    <location>
        <position position="234"/>
    </location>
    <ligand>
        <name>Zn(2+)</name>
        <dbReference type="ChEBI" id="CHEBI:29105"/>
    </ligand>
</feature>
<dbReference type="GO" id="GO:0005524">
    <property type="term" value="F:ATP binding"/>
    <property type="evidence" value="ECO:0007669"/>
    <property type="project" value="UniProtKB-UniRule"/>
</dbReference>
<keyword evidence="5 12" id="KW-0436">Ligase</keyword>
<evidence type="ECO:0000256" key="5">
    <source>
        <dbReference type="ARBA" id="ARBA00022598"/>
    </source>
</evidence>
<dbReference type="GO" id="GO:0008270">
    <property type="term" value="F:zinc ion binding"/>
    <property type="evidence" value="ECO:0007669"/>
    <property type="project" value="UniProtKB-UniRule"/>
</dbReference>
<keyword evidence="9 12" id="KW-0067">ATP-binding</keyword>
<dbReference type="InterPro" id="IPR032678">
    <property type="entry name" value="tRNA-synt_1_cat_dom"/>
</dbReference>
<evidence type="ECO:0000313" key="15">
    <source>
        <dbReference type="Proteomes" id="UP000244128"/>
    </source>
</evidence>
<comment type="cofactor">
    <cofactor evidence="12">
        <name>Zn(2+)</name>
        <dbReference type="ChEBI" id="CHEBI:29105"/>
    </cofactor>
    <text evidence="12">Binds 1 zinc ion per subunit.</text>
</comment>
<dbReference type="EC" id="6.1.1.16" evidence="12"/>
<dbReference type="PANTHER" id="PTHR10890">
    <property type="entry name" value="CYSTEINYL-TRNA SYNTHETASE"/>
    <property type="match status" value="1"/>
</dbReference>
<comment type="catalytic activity">
    <reaction evidence="12">
        <text>tRNA(Cys) + L-cysteine + ATP = L-cysteinyl-tRNA(Cys) + AMP + diphosphate</text>
        <dbReference type="Rhea" id="RHEA:17773"/>
        <dbReference type="Rhea" id="RHEA-COMP:9661"/>
        <dbReference type="Rhea" id="RHEA-COMP:9679"/>
        <dbReference type="ChEBI" id="CHEBI:30616"/>
        <dbReference type="ChEBI" id="CHEBI:33019"/>
        <dbReference type="ChEBI" id="CHEBI:35235"/>
        <dbReference type="ChEBI" id="CHEBI:78442"/>
        <dbReference type="ChEBI" id="CHEBI:78517"/>
        <dbReference type="ChEBI" id="CHEBI:456215"/>
        <dbReference type="EC" id="6.1.1.16"/>
    </reaction>
</comment>
<evidence type="ECO:0000259" key="13">
    <source>
        <dbReference type="SMART" id="SM00840"/>
    </source>
</evidence>
<dbReference type="GO" id="GO:0005829">
    <property type="term" value="C:cytosol"/>
    <property type="evidence" value="ECO:0007669"/>
    <property type="project" value="TreeGrafter"/>
</dbReference>
<keyword evidence="4 12" id="KW-0963">Cytoplasm</keyword>
<evidence type="ECO:0000256" key="2">
    <source>
        <dbReference type="ARBA" id="ARBA00005594"/>
    </source>
</evidence>
<feature type="domain" description="Cysteinyl-tRNA synthetase class Ia DALR" evidence="13">
    <location>
        <begin position="343"/>
        <end position="398"/>
    </location>
</feature>
<evidence type="ECO:0000256" key="3">
    <source>
        <dbReference type="ARBA" id="ARBA00011245"/>
    </source>
</evidence>
<keyword evidence="7 12" id="KW-0547">Nucleotide-binding</keyword>
<dbReference type="Gene3D" id="3.40.50.620">
    <property type="entry name" value="HUPs"/>
    <property type="match status" value="1"/>
</dbReference>
<feature type="short sequence motif" description="'KMSKS' region" evidence="12">
    <location>
        <begin position="266"/>
        <end position="270"/>
    </location>
</feature>
<comment type="caution">
    <text evidence="14">The sequence shown here is derived from an EMBL/GenBank/DDBJ whole genome shotgun (WGS) entry which is preliminary data.</text>
</comment>
<dbReference type="GO" id="GO:0006423">
    <property type="term" value="P:cysteinyl-tRNA aminoacylation"/>
    <property type="evidence" value="ECO:0007669"/>
    <property type="project" value="UniProtKB-UniRule"/>
</dbReference>
<comment type="subcellular location">
    <subcellularLocation>
        <location evidence="1 12">Cytoplasm</location>
    </subcellularLocation>
</comment>
<dbReference type="GO" id="GO:0004817">
    <property type="term" value="F:cysteine-tRNA ligase activity"/>
    <property type="evidence" value="ECO:0007669"/>
    <property type="project" value="UniProtKB-UniRule"/>
</dbReference>
<feature type="short sequence motif" description="'HIGH' region" evidence="12">
    <location>
        <begin position="30"/>
        <end position="40"/>
    </location>
</feature>
<keyword evidence="11 12" id="KW-0030">Aminoacyl-tRNA synthetase</keyword>
<sequence>MLKIYNSIAREKQDFVSITPGKVKIYVCGMTVYDYCHLGHARVLVVFDTVSRWLTANDFAVSYVRNVTDIDDKIIKRAQENNESIETLTQRFIQAMNEDSAALGVLPPSHEPRATDFVEHMIAMISTLVEKRLAYHAKNGDVYYSVHDFPNYGKLSGKSLNDLRAGERVEIDSNKKDPLDFVLWKSAKPGEPFWESPWGRGRPGWHIECSAMSEQLLGIHFDIHGGGQDLQFPHHENEIAQSEGAHDHPFVNYWMHNGFVRVDNEKMSKSLGNFFTVREILKFYQPEVVRFFILRAHYRSPLNYSDQHLKDTKLALDRLYIALKDAGPVNAIALDWNNTYAQRFKIAMDDDFNTPDAIAVLFDLASDINKSGSKENAGLLKTLGGLLGLLQQNPQEYLQNTIATGSSDALTPDDIELLIQQRISARKEGRYSDADAIRKNLQQQGIILEDGAQGTTWRRT</sequence>
<feature type="binding site" evidence="12">
    <location>
        <position position="28"/>
    </location>
    <ligand>
        <name>Zn(2+)</name>
        <dbReference type="ChEBI" id="CHEBI:29105"/>
    </ligand>
</feature>
<proteinExistence type="inferred from homology"/>
<feature type="binding site" evidence="12">
    <location>
        <position position="238"/>
    </location>
    <ligand>
        <name>Zn(2+)</name>
        <dbReference type="ChEBI" id="CHEBI:29105"/>
    </ligand>
</feature>
<dbReference type="InterPro" id="IPR024909">
    <property type="entry name" value="Cys-tRNA/MSH_ligase"/>
</dbReference>
<feature type="binding site" evidence="12">
    <location>
        <position position="269"/>
    </location>
    <ligand>
        <name>ATP</name>
        <dbReference type="ChEBI" id="CHEBI:30616"/>
    </ligand>
</feature>
<dbReference type="NCBIfam" id="TIGR00435">
    <property type="entry name" value="cysS"/>
    <property type="match status" value="1"/>
</dbReference>
<evidence type="ECO:0000256" key="9">
    <source>
        <dbReference type="ARBA" id="ARBA00022840"/>
    </source>
</evidence>
<comment type="similarity">
    <text evidence="2 12">Belongs to the class-I aminoacyl-tRNA synthetase family.</text>
</comment>
<dbReference type="PANTHER" id="PTHR10890:SF3">
    <property type="entry name" value="CYSTEINE--TRNA LIGASE, CYTOPLASMIC"/>
    <property type="match status" value="1"/>
</dbReference>
<dbReference type="Pfam" id="PF01406">
    <property type="entry name" value="tRNA-synt_1e"/>
    <property type="match status" value="1"/>
</dbReference>
<dbReference type="FunFam" id="3.40.50.620:FF:000009">
    <property type="entry name" value="Cysteine--tRNA ligase"/>
    <property type="match status" value="1"/>
</dbReference>
<dbReference type="SUPFAM" id="SSF47323">
    <property type="entry name" value="Anticodon-binding domain of a subclass of class I aminoacyl-tRNA synthetases"/>
    <property type="match status" value="1"/>
</dbReference>